<evidence type="ECO:0000256" key="2">
    <source>
        <dbReference type="ARBA" id="ARBA00022747"/>
    </source>
</evidence>
<dbReference type="RefSeq" id="WP_098480865.1">
    <property type="nucleotide sequence ID" value="NZ_PDJN01000003.1"/>
</dbReference>
<dbReference type="InterPro" id="IPR052021">
    <property type="entry name" value="Type-I_RS_S_subunit"/>
</dbReference>
<organism evidence="5 6">
    <name type="scientific">Pseudomonas poae</name>
    <dbReference type="NCBI Taxonomy" id="200451"/>
    <lineage>
        <taxon>Bacteria</taxon>
        <taxon>Pseudomonadati</taxon>
        <taxon>Pseudomonadota</taxon>
        <taxon>Gammaproteobacteria</taxon>
        <taxon>Pseudomonadales</taxon>
        <taxon>Pseudomonadaceae</taxon>
        <taxon>Pseudomonas</taxon>
    </lineage>
</organism>
<evidence type="ECO:0000259" key="4">
    <source>
        <dbReference type="Pfam" id="PF01420"/>
    </source>
</evidence>
<dbReference type="SUPFAM" id="SSF116734">
    <property type="entry name" value="DNA methylase specificity domain"/>
    <property type="match status" value="2"/>
</dbReference>
<name>A0A7Z1GNR9_9PSED</name>
<evidence type="ECO:0000313" key="6">
    <source>
        <dbReference type="Proteomes" id="UP000221580"/>
    </source>
</evidence>
<feature type="domain" description="Type I restriction modification DNA specificity" evidence="4">
    <location>
        <begin position="88"/>
        <end position="200"/>
    </location>
</feature>
<dbReference type="Pfam" id="PF01420">
    <property type="entry name" value="Methylase_S"/>
    <property type="match status" value="2"/>
</dbReference>
<protein>
    <submittedName>
        <fullName evidence="5">Type I restriction enzyme S subunit</fullName>
    </submittedName>
</protein>
<evidence type="ECO:0000313" key="5">
    <source>
        <dbReference type="EMBL" id="PFG61253.1"/>
    </source>
</evidence>
<dbReference type="CDD" id="cd17248">
    <property type="entry name" value="RMtype1_S_AmiI-TRD2-CR2_like"/>
    <property type="match status" value="1"/>
</dbReference>
<dbReference type="Gene3D" id="3.90.220.20">
    <property type="entry name" value="DNA methylase specificity domains"/>
    <property type="match status" value="2"/>
</dbReference>
<dbReference type="GO" id="GO:0003677">
    <property type="term" value="F:DNA binding"/>
    <property type="evidence" value="ECO:0007669"/>
    <property type="project" value="UniProtKB-KW"/>
</dbReference>
<evidence type="ECO:0000256" key="3">
    <source>
        <dbReference type="ARBA" id="ARBA00023125"/>
    </source>
</evidence>
<keyword evidence="2" id="KW-0680">Restriction system</keyword>
<dbReference type="AlphaFoldDB" id="A0A7Z1GNR9"/>
<keyword evidence="3" id="KW-0238">DNA-binding</keyword>
<dbReference type="GO" id="GO:0009307">
    <property type="term" value="P:DNA restriction-modification system"/>
    <property type="evidence" value="ECO:0007669"/>
    <property type="project" value="UniProtKB-KW"/>
</dbReference>
<proteinExistence type="inferred from homology"/>
<reference evidence="5 6" key="2">
    <citation type="submission" date="2017-10" db="EMBL/GenBank/DDBJ databases">
        <title>Bacterial endophytes that colonize and modify switchgrass growth.</title>
        <authorList>
            <person name="Debolt S."/>
        </authorList>
    </citation>
    <scope>NUCLEOTIDE SEQUENCE [LARGE SCALE GENOMIC DNA]</scope>
    <source>
        <strain evidence="5 6">A2-S9</strain>
    </source>
</reference>
<dbReference type="PANTHER" id="PTHR30408:SF12">
    <property type="entry name" value="TYPE I RESTRICTION ENZYME MJAVIII SPECIFICITY SUBUNIT"/>
    <property type="match status" value="1"/>
</dbReference>
<sequence>MVVQYKPYSEYKVSEVEWLGLIPAHWHSTKIKYGYAITLGKMLQKEMKAYTDEFKPYLKAINIQPQGIWLDSVENMWFSQSDMRSLKLLNGDVLISEGGDVGRAAIWRSELPECYIQNAINRARPLRGMCSSFLYYWMAMLKSSGFIDILCNKATIAHYTAEKLESSPLFIPPYKEARFISSFLDHETAKIDTLIEKQQQLIQLLNEKRQAVISHAVTKGLTPNAKMRDSGVDWLGNVPESWTICRIKQVARLESGHTPDKKIEAYWVDCDIPWVSLNDSSQLKKVDYISDTAFYLNEKGIANSSARKLPERCVVFTRDASIGLAAITTRVMAVSQHLIAWICNEEKVVPEYLLLVFYAMEDELERYTLGATLKTIGMPDVNKLTAAFPSIEEQKQIIYHVFKAREKFDLLIAKAEYAIKIIKERRTALISAAVTGKIDVRNWITPKETQTNKEVVA</sequence>
<dbReference type="Gene3D" id="1.10.287.1120">
    <property type="entry name" value="Bipartite methylase S protein"/>
    <property type="match status" value="1"/>
</dbReference>
<comment type="similarity">
    <text evidence="1">Belongs to the type-I restriction system S methylase family.</text>
</comment>
<reference evidence="5 6" key="1">
    <citation type="submission" date="2017-09" db="EMBL/GenBank/DDBJ databases">
        <authorList>
            <person name="DeBolt S."/>
            <person name="Huntemann M."/>
            <person name="Clum A."/>
            <person name="Pillay M."/>
            <person name="Palaniappan K."/>
            <person name="Varghese N."/>
            <person name="Mikhailova N."/>
            <person name="Stamatis D."/>
            <person name="Reddy T."/>
            <person name="Daum C."/>
            <person name="Shapiro N."/>
            <person name="Ivanova N."/>
            <person name="Kyrpides N."/>
            <person name="Woyke T."/>
        </authorList>
    </citation>
    <scope>NUCLEOTIDE SEQUENCE [LARGE SCALE GENOMIC DNA]</scope>
    <source>
        <strain evidence="5 6">A2-S9</strain>
    </source>
</reference>
<accession>A0A7Z1GNR9</accession>
<gene>
    <name evidence="5" type="ORF">DM05_5994</name>
</gene>
<dbReference type="InterPro" id="IPR000055">
    <property type="entry name" value="Restrct_endonuc_typeI_TRD"/>
</dbReference>
<dbReference type="PANTHER" id="PTHR30408">
    <property type="entry name" value="TYPE-1 RESTRICTION ENZYME ECOKI SPECIFICITY PROTEIN"/>
    <property type="match status" value="1"/>
</dbReference>
<evidence type="ECO:0000256" key="1">
    <source>
        <dbReference type="ARBA" id="ARBA00010923"/>
    </source>
</evidence>
<dbReference type="InterPro" id="IPR044946">
    <property type="entry name" value="Restrct_endonuc_typeI_TRD_sf"/>
</dbReference>
<comment type="caution">
    <text evidence="5">The sequence shown here is derived from an EMBL/GenBank/DDBJ whole genome shotgun (WGS) entry which is preliminary data.</text>
</comment>
<dbReference type="Proteomes" id="UP000221580">
    <property type="component" value="Unassembled WGS sequence"/>
</dbReference>
<feature type="domain" description="Type I restriction modification DNA specificity" evidence="4">
    <location>
        <begin position="239"/>
        <end position="398"/>
    </location>
</feature>
<dbReference type="EMBL" id="PDJN01000003">
    <property type="protein sequence ID" value="PFG61253.1"/>
    <property type="molecule type" value="Genomic_DNA"/>
</dbReference>